<evidence type="ECO:0000313" key="1">
    <source>
        <dbReference type="EMBL" id="SBO96106.1"/>
    </source>
</evidence>
<proteinExistence type="predicted"/>
<gene>
    <name evidence="1" type="ORF">BN4615_P5622</name>
</gene>
<reference evidence="1" key="1">
    <citation type="submission" date="2016-04" db="EMBL/GenBank/DDBJ databases">
        <authorList>
            <person name="Evans L.H."/>
            <person name="Alamgir A."/>
            <person name="Owens N."/>
            <person name="Weber N.D."/>
            <person name="Virtaneva K."/>
            <person name="Barbian K."/>
            <person name="Babar A."/>
            <person name="Rosenke K."/>
        </authorList>
    </citation>
    <scope>NUCLEOTIDE SEQUENCE</scope>
    <source>
        <strain evidence="1">Nono1</strain>
    </source>
</reference>
<dbReference type="AlphaFoldDB" id="A0A1M4EBG3"/>
<sequence length="91" mass="9311">MPRSGRQFAGRAARTIATVAAGLADFCNPGTLVLGGGVLRTGGHLLMEGVTGTALLAIEHVFSPATPPRWVEDGSPLGHAADLQRLSSSFA</sequence>
<accession>A0A1M4EBG3</accession>
<organism evidence="1">
    <name type="scientific">Nonomuraea gerenzanensis</name>
    <dbReference type="NCBI Taxonomy" id="93944"/>
    <lineage>
        <taxon>Bacteria</taxon>
        <taxon>Bacillati</taxon>
        <taxon>Actinomycetota</taxon>
        <taxon>Actinomycetes</taxon>
        <taxon>Streptosporangiales</taxon>
        <taxon>Streptosporangiaceae</taxon>
        <taxon>Nonomuraea</taxon>
    </lineage>
</organism>
<dbReference type="RefSeq" id="WP_225276306.1">
    <property type="nucleotide sequence ID" value="NZ_CP084058.1"/>
</dbReference>
<evidence type="ECO:0008006" key="2">
    <source>
        <dbReference type="Google" id="ProtNLM"/>
    </source>
</evidence>
<dbReference type="Gene3D" id="3.30.420.40">
    <property type="match status" value="1"/>
</dbReference>
<name>A0A1M4EBG3_9ACTN</name>
<dbReference type="EMBL" id="LT559118">
    <property type="protein sequence ID" value="SBO96106.1"/>
    <property type="molecule type" value="Genomic_DNA"/>
</dbReference>
<protein>
    <recommendedName>
        <fullName evidence="2">Glucokinase</fullName>
    </recommendedName>
</protein>